<proteinExistence type="predicted"/>
<dbReference type="Proteomes" id="UP000004994">
    <property type="component" value="Chromosome 12"/>
</dbReference>
<dbReference type="AlphaFoldDB" id="K4DGN3"/>
<feature type="chain" id="PRO_5003875011" evidence="1">
    <location>
        <begin position="17"/>
        <end position="60"/>
    </location>
</feature>
<evidence type="ECO:0000313" key="2">
    <source>
        <dbReference type="EnsemblPlants" id="Solyc12g088120.1.1"/>
    </source>
</evidence>
<feature type="signal peptide" evidence="1">
    <location>
        <begin position="1"/>
        <end position="16"/>
    </location>
</feature>
<name>K4DGN3_SOLLC</name>
<sequence>MFFLFIFLDIILLAKHSIKKQRLSYQQIKHNIKPIHNQQSNYSDINFALIQHNYSNIKSL</sequence>
<reference evidence="2" key="1">
    <citation type="journal article" date="2012" name="Nature">
        <title>The tomato genome sequence provides insights into fleshy fruit evolution.</title>
        <authorList>
            <consortium name="Tomato Genome Consortium"/>
        </authorList>
    </citation>
    <scope>NUCLEOTIDE SEQUENCE [LARGE SCALE GENOMIC DNA]</scope>
    <source>
        <strain evidence="2">cv. Heinz 1706</strain>
    </source>
</reference>
<dbReference type="EnsemblPlants" id="Solyc12g088120.1.1">
    <property type="protein sequence ID" value="Solyc12g088120.1.1"/>
    <property type="gene ID" value="Solyc12g088120.1"/>
</dbReference>
<evidence type="ECO:0000313" key="3">
    <source>
        <dbReference type="Proteomes" id="UP000004994"/>
    </source>
</evidence>
<protein>
    <submittedName>
        <fullName evidence="2">Uncharacterized protein</fullName>
    </submittedName>
</protein>
<organism evidence="2">
    <name type="scientific">Solanum lycopersicum</name>
    <name type="common">Tomato</name>
    <name type="synonym">Lycopersicon esculentum</name>
    <dbReference type="NCBI Taxonomy" id="4081"/>
    <lineage>
        <taxon>Eukaryota</taxon>
        <taxon>Viridiplantae</taxon>
        <taxon>Streptophyta</taxon>
        <taxon>Embryophyta</taxon>
        <taxon>Tracheophyta</taxon>
        <taxon>Spermatophyta</taxon>
        <taxon>Magnoliopsida</taxon>
        <taxon>eudicotyledons</taxon>
        <taxon>Gunneridae</taxon>
        <taxon>Pentapetalae</taxon>
        <taxon>asterids</taxon>
        <taxon>lamiids</taxon>
        <taxon>Solanales</taxon>
        <taxon>Solanaceae</taxon>
        <taxon>Solanoideae</taxon>
        <taxon>Solaneae</taxon>
        <taxon>Solanum</taxon>
        <taxon>Solanum subgen. Lycopersicon</taxon>
    </lineage>
</organism>
<accession>K4DGN3</accession>
<dbReference type="InParanoid" id="K4DGN3"/>
<dbReference type="Gramene" id="Solyc12g088120.1.1">
    <property type="protein sequence ID" value="Solyc12g088120.1.1"/>
    <property type="gene ID" value="Solyc12g088120.1"/>
</dbReference>
<dbReference type="PaxDb" id="4081-Solyc12g088120.1.1"/>
<reference evidence="2" key="2">
    <citation type="submission" date="2015-06" db="UniProtKB">
        <authorList>
            <consortium name="EnsemblPlants"/>
        </authorList>
    </citation>
    <scope>IDENTIFICATION</scope>
    <source>
        <strain evidence="2">cv. Heinz 1706</strain>
    </source>
</reference>
<keyword evidence="3" id="KW-1185">Reference proteome</keyword>
<keyword evidence="1" id="KW-0732">Signal</keyword>
<evidence type="ECO:0000256" key="1">
    <source>
        <dbReference type="SAM" id="SignalP"/>
    </source>
</evidence>
<dbReference type="HOGENOM" id="CLU_2946142_0_0_1"/>